<dbReference type="EMBL" id="AFFY01000136">
    <property type="protein sequence ID" value="EHG98181.1"/>
    <property type="molecule type" value="Genomic_DNA"/>
</dbReference>
<proteinExistence type="predicted"/>
<name>G5SX53_9BACT</name>
<reference evidence="1 2" key="1">
    <citation type="submission" date="2011-03" db="EMBL/GenBank/DDBJ databases">
        <authorList>
            <person name="Weinstock G."/>
            <person name="Sodergren E."/>
            <person name="Clifton S."/>
            <person name="Fulton L."/>
            <person name="Fulton B."/>
            <person name="Courtney L."/>
            <person name="Fronick C."/>
            <person name="Harrison M."/>
            <person name="Strong C."/>
            <person name="Farmer C."/>
            <person name="Delahaunty K."/>
            <person name="Markovic C."/>
            <person name="Hall O."/>
            <person name="Minx P."/>
            <person name="Tomlinson C."/>
            <person name="Mitreva M."/>
            <person name="Hou S."/>
            <person name="Chen J."/>
            <person name="Wollam A."/>
            <person name="Pepin K.H."/>
            <person name="Johnson M."/>
            <person name="Bhonagiri V."/>
            <person name="Zhang X."/>
            <person name="Suruliraj S."/>
            <person name="Warren W."/>
            <person name="Chinwalla A."/>
            <person name="Mardis E.R."/>
            <person name="Wilson R.K."/>
        </authorList>
    </citation>
    <scope>NUCLEOTIDE SEQUENCE [LARGE SCALE GENOMIC DNA]</scope>
    <source>
        <strain evidence="1 2">YIT 11840</strain>
    </source>
</reference>
<gene>
    <name evidence="1" type="ORF">HMPREF9441_03981</name>
</gene>
<dbReference type="Proteomes" id="UP000003598">
    <property type="component" value="Unassembled WGS sequence"/>
</dbReference>
<sequence length="128" mass="14731">FVISILMFFSGCNSLKRRIVVGQEKVGVEGEDYTLHYYKRKIGSRGFLKINVTEYGEPLSKNEIAIRINGINILGKEEPSYYLDVNKKYNFYIMGVGAGKYLYINNVKVREGDSIILNVHLKDTLWIE</sequence>
<accession>G5SX53</accession>
<evidence type="ECO:0000313" key="1">
    <source>
        <dbReference type="EMBL" id="EHG98181.1"/>
    </source>
</evidence>
<protein>
    <submittedName>
        <fullName evidence="1">Uncharacterized protein</fullName>
    </submittedName>
</protein>
<organism evidence="1 2">
    <name type="scientific">Paraprevotella clara YIT 11840</name>
    <dbReference type="NCBI Taxonomy" id="762968"/>
    <lineage>
        <taxon>Bacteria</taxon>
        <taxon>Pseudomonadati</taxon>
        <taxon>Bacteroidota</taxon>
        <taxon>Bacteroidia</taxon>
        <taxon>Bacteroidales</taxon>
        <taxon>Prevotellaceae</taxon>
        <taxon>Paraprevotella</taxon>
    </lineage>
</organism>
<dbReference type="HOGENOM" id="CLU_2089922_0_0_10"/>
<dbReference type="AlphaFoldDB" id="G5SX53"/>
<evidence type="ECO:0000313" key="2">
    <source>
        <dbReference type="Proteomes" id="UP000003598"/>
    </source>
</evidence>
<feature type="non-terminal residue" evidence="1">
    <location>
        <position position="1"/>
    </location>
</feature>
<keyword evidence="2" id="KW-1185">Reference proteome</keyword>
<comment type="caution">
    <text evidence="1">The sequence shown here is derived from an EMBL/GenBank/DDBJ whole genome shotgun (WGS) entry which is preliminary data.</text>
</comment>